<dbReference type="AlphaFoldDB" id="A0A059FCI1"/>
<dbReference type="eggNOG" id="COG5331">
    <property type="taxonomic scope" value="Bacteria"/>
</dbReference>
<dbReference type="Proteomes" id="UP000025171">
    <property type="component" value="Unassembled WGS sequence"/>
</dbReference>
<reference evidence="6 7" key="1">
    <citation type="journal article" date="2014" name="Antonie Van Leeuwenhoek">
        <title>Hyphomonas beringensis sp. nov. and Hyphomonas chukchiensis sp. nov., isolated from surface seawater of the Bering Sea and Chukchi Sea.</title>
        <authorList>
            <person name="Li C."/>
            <person name="Lai Q."/>
            <person name="Li G."/>
            <person name="Dong C."/>
            <person name="Wang J."/>
            <person name="Liao Y."/>
            <person name="Shao Z."/>
        </authorList>
    </citation>
    <scope>NUCLEOTIDE SEQUENCE [LARGE SCALE GENOMIC DNA]</scope>
    <source>
        <strain evidence="6 7">MHS-2</strain>
    </source>
</reference>
<name>A0A059FCI1_9PROT</name>
<evidence type="ECO:0000313" key="7">
    <source>
        <dbReference type="Proteomes" id="UP000025171"/>
    </source>
</evidence>
<evidence type="ECO:0000256" key="4">
    <source>
        <dbReference type="ARBA" id="ARBA00023136"/>
    </source>
</evidence>
<accession>A0A059FCI1</accession>
<sequence>MWLWMYATRIPAMQKAKINPDDARHPGTYVDKMPANVRSAADNYNHLHEQPTIFYALMFFAAMTGGEGHFMVVLAWIYVGLRVVHSFVQVLQPNVTLRFMVFALASLTLFVMAGREVMRIFL</sequence>
<dbReference type="PATRIC" id="fig|1280950.3.peg.3133"/>
<feature type="transmembrane region" description="Helical" evidence="5">
    <location>
        <begin position="99"/>
        <end position="118"/>
    </location>
</feature>
<protein>
    <recommendedName>
        <fullName evidence="8">MAPEG family protein</fullName>
    </recommendedName>
</protein>
<keyword evidence="7" id="KW-1185">Reference proteome</keyword>
<dbReference type="SUPFAM" id="SSF161084">
    <property type="entry name" value="MAPEG domain-like"/>
    <property type="match status" value="1"/>
</dbReference>
<dbReference type="InterPro" id="IPR023352">
    <property type="entry name" value="MAPEG-like_dom_sf"/>
</dbReference>
<dbReference type="Gene3D" id="1.20.120.550">
    <property type="entry name" value="Membrane associated eicosanoid/glutathione metabolism-like domain"/>
    <property type="match status" value="1"/>
</dbReference>
<comment type="caution">
    <text evidence="6">The sequence shown here is derived from an EMBL/GenBank/DDBJ whole genome shotgun (WGS) entry which is preliminary data.</text>
</comment>
<comment type="subcellular location">
    <subcellularLocation>
        <location evidence="1">Membrane</location>
    </subcellularLocation>
</comment>
<keyword evidence="3 5" id="KW-1133">Transmembrane helix</keyword>
<evidence type="ECO:0000256" key="3">
    <source>
        <dbReference type="ARBA" id="ARBA00022989"/>
    </source>
</evidence>
<proteinExistence type="predicted"/>
<evidence type="ECO:0000256" key="1">
    <source>
        <dbReference type="ARBA" id="ARBA00004370"/>
    </source>
</evidence>
<dbReference type="InterPro" id="IPR001129">
    <property type="entry name" value="Membr-assoc_MAPEG"/>
</dbReference>
<organism evidence="6 7">
    <name type="scientific">Hyphomonas johnsonii MHS-2</name>
    <dbReference type="NCBI Taxonomy" id="1280950"/>
    <lineage>
        <taxon>Bacteria</taxon>
        <taxon>Pseudomonadati</taxon>
        <taxon>Pseudomonadota</taxon>
        <taxon>Alphaproteobacteria</taxon>
        <taxon>Hyphomonadales</taxon>
        <taxon>Hyphomonadaceae</taxon>
        <taxon>Hyphomonas</taxon>
    </lineage>
</organism>
<evidence type="ECO:0000256" key="2">
    <source>
        <dbReference type="ARBA" id="ARBA00022692"/>
    </source>
</evidence>
<dbReference type="Pfam" id="PF01124">
    <property type="entry name" value="MAPEG"/>
    <property type="match status" value="1"/>
</dbReference>
<evidence type="ECO:0000313" key="6">
    <source>
        <dbReference type="EMBL" id="KCZ88302.1"/>
    </source>
</evidence>
<dbReference type="STRING" id="1280950.HJO_15608"/>
<dbReference type="GO" id="GO:0016020">
    <property type="term" value="C:membrane"/>
    <property type="evidence" value="ECO:0007669"/>
    <property type="project" value="UniProtKB-SubCell"/>
</dbReference>
<keyword evidence="4 5" id="KW-0472">Membrane</keyword>
<feature type="transmembrane region" description="Helical" evidence="5">
    <location>
        <begin position="53"/>
        <end position="79"/>
    </location>
</feature>
<keyword evidence="2 5" id="KW-0812">Transmembrane</keyword>
<evidence type="ECO:0000256" key="5">
    <source>
        <dbReference type="SAM" id="Phobius"/>
    </source>
</evidence>
<evidence type="ECO:0008006" key="8">
    <source>
        <dbReference type="Google" id="ProtNLM"/>
    </source>
</evidence>
<dbReference type="EMBL" id="ARYK01000010">
    <property type="protein sequence ID" value="KCZ88302.1"/>
    <property type="molecule type" value="Genomic_DNA"/>
</dbReference>
<gene>
    <name evidence="6" type="ORF">HJO_15608</name>
</gene>